<comment type="caution">
    <text evidence="1">The sequence shown here is derived from an EMBL/GenBank/DDBJ whole genome shotgun (WGS) entry which is preliminary data.</text>
</comment>
<dbReference type="EMBL" id="SPVF01000214">
    <property type="protein sequence ID" value="TFW16370.1"/>
    <property type="molecule type" value="Genomic_DNA"/>
</dbReference>
<sequence>MFAAVLLAILAVAATGIWLLRQNVLGSFADYAVNIELDRLTELSSDLARRYRQHGNWAFVPADATDRRNWIAAELIRLQDARLAREGALRPGGGSDIPVAAPADAGASSGAVAGEAALAEEA</sequence>
<feature type="non-terminal residue" evidence="1">
    <location>
        <position position="122"/>
    </location>
</feature>
<accession>A0A4Y9S8E8</accession>
<organism evidence="1 2">
    <name type="scientific">Zemynaea arenosa</name>
    <dbReference type="NCBI Taxonomy" id="2561931"/>
    <lineage>
        <taxon>Bacteria</taxon>
        <taxon>Pseudomonadati</taxon>
        <taxon>Pseudomonadota</taxon>
        <taxon>Betaproteobacteria</taxon>
        <taxon>Burkholderiales</taxon>
        <taxon>Oxalobacteraceae</taxon>
        <taxon>Telluria group</taxon>
        <taxon>Zemynaea</taxon>
    </lineage>
</organism>
<gene>
    <name evidence="1" type="ORF">E4L96_16505</name>
</gene>
<dbReference type="Proteomes" id="UP000298438">
    <property type="component" value="Unassembled WGS sequence"/>
</dbReference>
<keyword evidence="2" id="KW-1185">Reference proteome</keyword>
<evidence type="ECO:0000313" key="1">
    <source>
        <dbReference type="EMBL" id="TFW16370.1"/>
    </source>
</evidence>
<reference evidence="1 2" key="1">
    <citation type="submission" date="2019-03" db="EMBL/GenBank/DDBJ databases">
        <title>Draft Genome Sequence of Massilia arenosa sp. nov., a Novel Massilia Species Isolated from a Sandy-loam Maize Soil.</title>
        <authorList>
            <person name="Raths R."/>
            <person name="Peta V."/>
            <person name="Bucking H."/>
        </authorList>
    </citation>
    <scope>NUCLEOTIDE SEQUENCE [LARGE SCALE GENOMIC DNA]</scope>
    <source>
        <strain evidence="1 2">MC02</strain>
    </source>
</reference>
<protein>
    <submittedName>
        <fullName evidence="1">Uncharacterized protein</fullName>
    </submittedName>
</protein>
<proteinExistence type="predicted"/>
<evidence type="ECO:0000313" key="2">
    <source>
        <dbReference type="Proteomes" id="UP000298438"/>
    </source>
</evidence>
<dbReference type="AlphaFoldDB" id="A0A4Y9S8E8"/>
<name>A0A4Y9S8E8_9BURK</name>